<feature type="chain" id="PRO_5021462200" evidence="1">
    <location>
        <begin position="25"/>
        <end position="114"/>
    </location>
</feature>
<dbReference type="Proteomes" id="UP000499080">
    <property type="component" value="Unassembled WGS sequence"/>
</dbReference>
<keyword evidence="3" id="KW-1185">Reference proteome</keyword>
<evidence type="ECO:0000256" key="1">
    <source>
        <dbReference type="SAM" id="SignalP"/>
    </source>
</evidence>
<evidence type="ECO:0000313" key="3">
    <source>
        <dbReference type="Proteomes" id="UP000499080"/>
    </source>
</evidence>
<gene>
    <name evidence="2" type="ORF">AVEN_97270_1</name>
</gene>
<reference evidence="2 3" key="1">
    <citation type="journal article" date="2019" name="Sci. Rep.">
        <title>Orb-weaving spider Araneus ventricosus genome elucidates the spidroin gene catalogue.</title>
        <authorList>
            <person name="Kono N."/>
            <person name="Nakamura H."/>
            <person name="Ohtoshi R."/>
            <person name="Moran D.A.P."/>
            <person name="Shinohara A."/>
            <person name="Yoshida Y."/>
            <person name="Fujiwara M."/>
            <person name="Mori M."/>
            <person name="Tomita M."/>
            <person name="Arakawa K."/>
        </authorList>
    </citation>
    <scope>NUCLEOTIDE SEQUENCE [LARGE SCALE GENOMIC DNA]</scope>
</reference>
<dbReference type="OrthoDB" id="6377863at2759"/>
<name>A0A4Y2UUE7_ARAVE</name>
<accession>A0A4Y2UUE7</accession>
<keyword evidence="1" id="KW-0732">Signal</keyword>
<dbReference type="EMBL" id="BGPR01040486">
    <property type="protein sequence ID" value="GBO16619.1"/>
    <property type="molecule type" value="Genomic_DNA"/>
</dbReference>
<feature type="signal peptide" evidence="1">
    <location>
        <begin position="1"/>
        <end position="24"/>
    </location>
</feature>
<proteinExistence type="predicted"/>
<sequence>MTNLFSPPTQISWGLLLLEALCSGGSLDVEPTWQSFRVTWGLNILSSRTFSKLPQTEGRARSEGFARLAGECSGGKFVGHRFMKGLDTAAVIIYDDNGYVAGLQHGVRISFTLN</sequence>
<dbReference type="AlphaFoldDB" id="A0A4Y2UUE7"/>
<evidence type="ECO:0000313" key="2">
    <source>
        <dbReference type="EMBL" id="GBO16619.1"/>
    </source>
</evidence>
<organism evidence="2 3">
    <name type="scientific">Araneus ventricosus</name>
    <name type="common">Orbweaver spider</name>
    <name type="synonym">Epeira ventricosa</name>
    <dbReference type="NCBI Taxonomy" id="182803"/>
    <lineage>
        <taxon>Eukaryota</taxon>
        <taxon>Metazoa</taxon>
        <taxon>Ecdysozoa</taxon>
        <taxon>Arthropoda</taxon>
        <taxon>Chelicerata</taxon>
        <taxon>Arachnida</taxon>
        <taxon>Araneae</taxon>
        <taxon>Araneomorphae</taxon>
        <taxon>Entelegynae</taxon>
        <taxon>Araneoidea</taxon>
        <taxon>Araneidae</taxon>
        <taxon>Araneus</taxon>
    </lineage>
</organism>
<comment type="caution">
    <text evidence="2">The sequence shown here is derived from an EMBL/GenBank/DDBJ whole genome shotgun (WGS) entry which is preliminary data.</text>
</comment>
<protein>
    <submittedName>
        <fullName evidence="2">Uncharacterized protein</fullName>
    </submittedName>
</protein>